<dbReference type="AlphaFoldDB" id="A0A1H6E4I4"/>
<dbReference type="NCBIfam" id="TIGR01509">
    <property type="entry name" value="HAD-SF-IA-v3"/>
    <property type="match status" value="1"/>
</dbReference>
<dbReference type="GO" id="GO:0016787">
    <property type="term" value="F:hydrolase activity"/>
    <property type="evidence" value="ECO:0007669"/>
    <property type="project" value="UniProtKB-KW"/>
</dbReference>
<keyword evidence="2" id="KW-1185">Reference proteome</keyword>
<dbReference type="RefSeq" id="WP_103890260.1">
    <property type="nucleotide sequence ID" value="NZ_FNVU01000025.1"/>
</dbReference>
<keyword evidence="1" id="KW-0378">Hydrolase</keyword>
<dbReference type="InterPro" id="IPR006439">
    <property type="entry name" value="HAD-SF_hydro_IA"/>
</dbReference>
<evidence type="ECO:0000313" key="1">
    <source>
        <dbReference type="EMBL" id="SEG92143.1"/>
    </source>
</evidence>
<dbReference type="InterPro" id="IPR052898">
    <property type="entry name" value="ACAD10-like"/>
</dbReference>
<dbReference type="SUPFAM" id="SSF56784">
    <property type="entry name" value="HAD-like"/>
    <property type="match status" value="1"/>
</dbReference>
<proteinExistence type="predicted"/>
<sequence length="210" mass="22201">MTSPRTGLLLDFGGVLTTPLLPAVLAFERREGLAEMAAARALFGDAETVRRTQDLERGTLTQAEWNAGAAPLLGVPAENLMGRLFADLRPEPSVIAAAAAARRAGVKVGVLSNSVGADPFDLYAGYDLDRSYDAVVISERHGLRKPEPEIFRLALSMLELPAEACVFVDDTPEYVAAAEELGFAAVVAKDPAETVARLESLLGVPLAQAA</sequence>
<accession>A0A1H6E4I4</accession>
<dbReference type="Gene3D" id="3.40.50.1000">
    <property type="entry name" value="HAD superfamily/HAD-like"/>
    <property type="match status" value="1"/>
</dbReference>
<dbReference type="Proteomes" id="UP000236754">
    <property type="component" value="Unassembled WGS sequence"/>
</dbReference>
<dbReference type="PANTHER" id="PTHR47829">
    <property type="entry name" value="HYDROLASE, PUTATIVE (AFU_ORTHOLOGUE AFUA_1G12880)-RELATED"/>
    <property type="match status" value="1"/>
</dbReference>
<gene>
    <name evidence="1" type="ORF">SAMN05216223_12564</name>
</gene>
<name>A0A1H6E4I4_9ACTN</name>
<dbReference type="EMBL" id="FNVU01000025">
    <property type="protein sequence ID" value="SEG92143.1"/>
    <property type="molecule type" value="Genomic_DNA"/>
</dbReference>
<dbReference type="Pfam" id="PF00702">
    <property type="entry name" value="Hydrolase"/>
    <property type="match status" value="1"/>
</dbReference>
<evidence type="ECO:0000313" key="2">
    <source>
        <dbReference type="Proteomes" id="UP000236754"/>
    </source>
</evidence>
<dbReference type="InterPro" id="IPR036412">
    <property type="entry name" value="HAD-like_sf"/>
</dbReference>
<protein>
    <submittedName>
        <fullName evidence="1">Putative hydrolase of the HAD superfamily</fullName>
    </submittedName>
</protein>
<organism evidence="1 2">
    <name type="scientific">Actinacidiphila yanglinensis</name>
    <dbReference type="NCBI Taxonomy" id="310779"/>
    <lineage>
        <taxon>Bacteria</taxon>
        <taxon>Bacillati</taxon>
        <taxon>Actinomycetota</taxon>
        <taxon>Actinomycetes</taxon>
        <taxon>Kitasatosporales</taxon>
        <taxon>Streptomycetaceae</taxon>
        <taxon>Actinacidiphila</taxon>
    </lineage>
</organism>
<reference evidence="1 2" key="1">
    <citation type="submission" date="2016-10" db="EMBL/GenBank/DDBJ databases">
        <authorList>
            <person name="de Groot N.N."/>
        </authorList>
    </citation>
    <scope>NUCLEOTIDE SEQUENCE [LARGE SCALE GENOMIC DNA]</scope>
    <source>
        <strain evidence="1 2">CGMCC 4.2023</strain>
    </source>
</reference>
<dbReference type="InterPro" id="IPR023214">
    <property type="entry name" value="HAD_sf"/>
</dbReference>
<dbReference type="PANTHER" id="PTHR47829:SF1">
    <property type="entry name" value="HAD FAMILY PHOSPHATASE"/>
    <property type="match status" value="1"/>
</dbReference>
<dbReference type="OrthoDB" id="9795007at2"/>